<dbReference type="SUPFAM" id="SSF53474">
    <property type="entry name" value="alpha/beta-Hydrolases"/>
    <property type="match status" value="1"/>
</dbReference>
<evidence type="ECO:0000256" key="1">
    <source>
        <dbReference type="ARBA" id="ARBA00022801"/>
    </source>
</evidence>
<dbReference type="PRINTS" id="PR00412">
    <property type="entry name" value="EPOXHYDRLASE"/>
</dbReference>
<evidence type="ECO:0000259" key="2">
    <source>
        <dbReference type="Pfam" id="PF00561"/>
    </source>
</evidence>
<reference evidence="3 4" key="1">
    <citation type="submission" date="2017-09" db="EMBL/GenBank/DDBJ databases">
        <title>Genome sequences of Natrinema ejinorence JCM 13890T.</title>
        <authorList>
            <person name="Roh S.W."/>
            <person name="Kim Y.B."/>
            <person name="Kim J.Y."/>
        </authorList>
    </citation>
    <scope>NUCLEOTIDE SEQUENCE [LARGE SCALE GENOMIC DNA]</scope>
    <source>
        <strain evidence="3 4">JCM 13890</strain>
    </source>
</reference>
<feature type="domain" description="AB hydrolase-1" evidence="2">
    <location>
        <begin position="40"/>
        <end position="283"/>
    </location>
</feature>
<dbReference type="Gene3D" id="3.40.50.1820">
    <property type="entry name" value="alpha/beta hydrolase"/>
    <property type="match status" value="1"/>
</dbReference>
<evidence type="ECO:0000313" key="4">
    <source>
        <dbReference type="Proteomes" id="UP000219689"/>
    </source>
</evidence>
<dbReference type="Pfam" id="PF00561">
    <property type="entry name" value="Abhydrolase_1"/>
    <property type="match status" value="1"/>
</dbReference>
<name>A0A2A5QRV3_9EURY</name>
<sequence>MADHPSVDASLVDTRSAESTYRDVNGTTLHVVTAGHQEDPPVVLLHGFPEFWYCWHRYVDPLVDAGYRVLIPDQRGYNLSEKPPRVRSYRLTELSRDILGLIKSTGHRSAHVIGHDWGGMVAWNVAHRYPASVDRLAILNAPHPAAYWQHLRSNVRQLGKSWYVFFFQLPRLPEWIGRRNDYRMWSNAIRDDLGPEEFTDADERLYRVAWKQDGAPTAMINWYRAWIRHDQGSPRDRISNQTLVIWGKNDRALLPELASKSIEYCNNGSLVRIPTATHWLHHEIPDRVTDLLLRHLEN</sequence>
<organism evidence="3 4">
    <name type="scientific">Natrinema ejinorense</name>
    <dbReference type="NCBI Taxonomy" id="373386"/>
    <lineage>
        <taxon>Archaea</taxon>
        <taxon>Methanobacteriati</taxon>
        <taxon>Methanobacteriota</taxon>
        <taxon>Stenosarchaea group</taxon>
        <taxon>Halobacteria</taxon>
        <taxon>Halobacteriales</taxon>
        <taxon>Natrialbaceae</taxon>
        <taxon>Natrinema</taxon>
    </lineage>
</organism>
<proteinExistence type="predicted"/>
<dbReference type="InterPro" id="IPR000073">
    <property type="entry name" value="AB_hydrolase_1"/>
</dbReference>
<dbReference type="PRINTS" id="PR00111">
    <property type="entry name" value="ABHYDROLASE"/>
</dbReference>
<dbReference type="EMBL" id="NXNI01000001">
    <property type="protein sequence ID" value="PCR89578.1"/>
    <property type="molecule type" value="Genomic_DNA"/>
</dbReference>
<accession>A0A2A5QRV3</accession>
<gene>
    <name evidence="3" type="ORF">CP557_02940</name>
</gene>
<evidence type="ECO:0000313" key="3">
    <source>
        <dbReference type="EMBL" id="PCR89578.1"/>
    </source>
</evidence>
<dbReference type="PANTHER" id="PTHR43329">
    <property type="entry name" value="EPOXIDE HYDROLASE"/>
    <property type="match status" value="1"/>
</dbReference>
<protein>
    <submittedName>
        <fullName evidence="3">Alpha/beta hydrolase</fullName>
    </submittedName>
</protein>
<dbReference type="OrthoDB" id="299757at2157"/>
<dbReference type="RefSeq" id="WP_097378526.1">
    <property type="nucleotide sequence ID" value="NZ_NXNI01000001.1"/>
</dbReference>
<dbReference type="GO" id="GO:0016787">
    <property type="term" value="F:hydrolase activity"/>
    <property type="evidence" value="ECO:0007669"/>
    <property type="project" value="UniProtKB-KW"/>
</dbReference>
<comment type="caution">
    <text evidence="3">The sequence shown here is derived from an EMBL/GenBank/DDBJ whole genome shotgun (WGS) entry which is preliminary data.</text>
</comment>
<dbReference type="AlphaFoldDB" id="A0A2A5QRV3"/>
<keyword evidence="4" id="KW-1185">Reference proteome</keyword>
<keyword evidence="1 3" id="KW-0378">Hydrolase</keyword>
<dbReference type="Proteomes" id="UP000219689">
    <property type="component" value="Unassembled WGS sequence"/>
</dbReference>
<dbReference type="InterPro" id="IPR029058">
    <property type="entry name" value="AB_hydrolase_fold"/>
</dbReference>
<dbReference type="InterPro" id="IPR000639">
    <property type="entry name" value="Epox_hydrolase-like"/>
</dbReference>